<keyword evidence="4" id="KW-1003">Cell membrane</keyword>
<evidence type="ECO:0000256" key="12">
    <source>
        <dbReference type="SAM" id="Phobius"/>
    </source>
</evidence>
<dbReference type="PRINTS" id="PR00344">
    <property type="entry name" value="BCTRLSENSOR"/>
</dbReference>
<dbReference type="InterPro" id="IPR050351">
    <property type="entry name" value="BphY/WalK/GraS-like"/>
</dbReference>
<dbReference type="FunFam" id="3.30.565.10:FF:000006">
    <property type="entry name" value="Sensor histidine kinase WalK"/>
    <property type="match status" value="1"/>
</dbReference>
<protein>
    <recommendedName>
        <fullName evidence="3">histidine kinase</fullName>
        <ecNumber evidence="3">2.7.13.3</ecNumber>
    </recommendedName>
</protein>
<evidence type="ECO:0000256" key="3">
    <source>
        <dbReference type="ARBA" id="ARBA00012438"/>
    </source>
</evidence>
<dbReference type="GO" id="GO:0005886">
    <property type="term" value="C:plasma membrane"/>
    <property type="evidence" value="ECO:0007669"/>
    <property type="project" value="UniProtKB-SubCell"/>
</dbReference>
<dbReference type="PANTHER" id="PTHR42878">
    <property type="entry name" value="TWO-COMPONENT HISTIDINE KINASE"/>
    <property type="match status" value="1"/>
</dbReference>
<accession>A0A381R9Q6</accession>
<dbReference type="GO" id="GO:0030295">
    <property type="term" value="F:protein kinase activator activity"/>
    <property type="evidence" value="ECO:0007669"/>
    <property type="project" value="TreeGrafter"/>
</dbReference>
<keyword evidence="12" id="KW-0812">Transmembrane</keyword>
<comment type="subcellular location">
    <subcellularLocation>
        <location evidence="2">Cell membrane</location>
    </subcellularLocation>
</comment>
<sequence>MRIRIRYPLFAAFLGVIGLLVILILMLASSGLRRELGLMVRADLERQLALGEWVAQEVGLVDLDLLAREITDHIGYRVTFIDSEGSVLGDSYVEVGRLSEVENHYDRPEVQGLLVGGETVSFAERISETVDQSLLYAARLITLDGFSVIMRIAAPQTDIEQAVSGVQRTVALYGLLAMLFALAAAYMVSIALTRPLVLLAKRARQLSKGDYTVRVPDTKVTELQDVANAFRLLTAELQSRFTELGHEREEMQTLIDCMAEGVIALSEDARVVRMNRSARALLELPDTPDCAPINSVVSDNKLRSVLEDSVIRPGNSDEVEVNGRHLLVSSRALDLGGAVTTLLDISEIRRLEQVRRDFVANASHELKTPLTSIRGYVETLLDDDPPEKLKLEFLTSIRKNTLRLEHLVEDLLDLSKLESGGWTGRRESVDTKEVAEEAWQQVVRDIEGKGGISFDILGDLRVKGDREGLFHVFRNLLENSIRHTDSGGSINVSMALTQDSMVEVVISDDGDGIPAESLPRIFERFYRADSARARDFGGTGLGLAIVRHLVSEMGGEVVAESQLGQGTTVRFTVPVE</sequence>
<evidence type="ECO:0000256" key="9">
    <source>
        <dbReference type="ARBA" id="ARBA00022840"/>
    </source>
</evidence>
<dbReference type="SMART" id="SM00388">
    <property type="entry name" value="HisKA"/>
    <property type="match status" value="1"/>
</dbReference>
<proteinExistence type="predicted"/>
<evidence type="ECO:0000256" key="11">
    <source>
        <dbReference type="ARBA" id="ARBA00023136"/>
    </source>
</evidence>
<dbReference type="InterPro" id="IPR003660">
    <property type="entry name" value="HAMP_dom"/>
</dbReference>
<evidence type="ECO:0000259" key="14">
    <source>
        <dbReference type="PROSITE" id="PS50885"/>
    </source>
</evidence>
<feature type="transmembrane region" description="Helical" evidence="12">
    <location>
        <begin position="170"/>
        <end position="192"/>
    </location>
</feature>
<keyword evidence="11 12" id="KW-0472">Membrane</keyword>
<dbReference type="Pfam" id="PF00512">
    <property type="entry name" value="HisKA"/>
    <property type="match status" value="1"/>
</dbReference>
<dbReference type="InterPro" id="IPR003594">
    <property type="entry name" value="HATPase_dom"/>
</dbReference>
<dbReference type="GO" id="GO:0007234">
    <property type="term" value="P:osmosensory signaling via phosphorelay pathway"/>
    <property type="evidence" value="ECO:0007669"/>
    <property type="project" value="TreeGrafter"/>
</dbReference>
<dbReference type="InterPro" id="IPR004358">
    <property type="entry name" value="Sig_transdc_His_kin-like_C"/>
</dbReference>
<reference evidence="15" key="1">
    <citation type="submission" date="2018-05" db="EMBL/GenBank/DDBJ databases">
        <authorList>
            <person name="Lanie J.A."/>
            <person name="Ng W.-L."/>
            <person name="Kazmierczak K.M."/>
            <person name="Andrzejewski T.M."/>
            <person name="Davidsen T.M."/>
            <person name="Wayne K.J."/>
            <person name="Tettelin H."/>
            <person name="Glass J.I."/>
            <person name="Rusch D."/>
            <person name="Podicherti R."/>
            <person name="Tsui H.-C.T."/>
            <person name="Winkler M.E."/>
        </authorList>
    </citation>
    <scope>NUCLEOTIDE SEQUENCE</scope>
</reference>
<keyword evidence="7" id="KW-0547">Nucleotide-binding</keyword>
<dbReference type="SMART" id="SM00387">
    <property type="entry name" value="HATPase_c"/>
    <property type="match status" value="1"/>
</dbReference>
<keyword evidence="8" id="KW-0418">Kinase</keyword>
<gene>
    <name evidence="15" type="ORF">METZ01_LOCUS41330</name>
</gene>
<keyword evidence="12" id="KW-1133">Transmembrane helix</keyword>
<dbReference type="CDD" id="cd00075">
    <property type="entry name" value="HATPase"/>
    <property type="match status" value="1"/>
</dbReference>
<organism evidence="15">
    <name type="scientific">marine metagenome</name>
    <dbReference type="NCBI Taxonomy" id="408172"/>
    <lineage>
        <taxon>unclassified sequences</taxon>
        <taxon>metagenomes</taxon>
        <taxon>ecological metagenomes</taxon>
    </lineage>
</organism>
<dbReference type="InterPro" id="IPR005467">
    <property type="entry name" value="His_kinase_dom"/>
</dbReference>
<dbReference type="GO" id="GO:0000156">
    <property type="term" value="F:phosphorelay response regulator activity"/>
    <property type="evidence" value="ECO:0007669"/>
    <property type="project" value="TreeGrafter"/>
</dbReference>
<dbReference type="CDD" id="cd06225">
    <property type="entry name" value="HAMP"/>
    <property type="match status" value="1"/>
</dbReference>
<dbReference type="InterPro" id="IPR003661">
    <property type="entry name" value="HisK_dim/P_dom"/>
</dbReference>
<evidence type="ECO:0000256" key="5">
    <source>
        <dbReference type="ARBA" id="ARBA00022553"/>
    </source>
</evidence>
<keyword evidence="5" id="KW-0597">Phosphoprotein</keyword>
<evidence type="ECO:0000259" key="13">
    <source>
        <dbReference type="PROSITE" id="PS50109"/>
    </source>
</evidence>
<dbReference type="EMBL" id="UINC01001771">
    <property type="protein sequence ID" value="SUZ88476.1"/>
    <property type="molecule type" value="Genomic_DNA"/>
</dbReference>
<evidence type="ECO:0000256" key="4">
    <source>
        <dbReference type="ARBA" id="ARBA00022475"/>
    </source>
</evidence>
<feature type="domain" description="HAMP" evidence="14">
    <location>
        <begin position="190"/>
        <end position="242"/>
    </location>
</feature>
<evidence type="ECO:0000256" key="1">
    <source>
        <dbReference type="ARBA" id="ARBA00000085"/>
    </source>
</evidence>
<dbReference type="SMART" id="SM00304">
    <property type="entry name" value="HAMP"/>
    <property type="match status" value="1"/>
</dbReference>
<evidence type="ECO:0000256" key="7">
    <source>
        <dbReference type="ARBA" id="ARBA00022741"/>
    </source>
</evidence>
<dbReference type="InterPro" id="IPR036097">
    <property type="entry name" value="HisK_dim/P_sf"/>
</dbReference>
<dbReference type="SUPFAM" id="SSF47384">
    <property type="entry name" value="Homodimeric domain of signal transducing histidine kinase"/>
    <property type="match status" value="1"/>
</dbReference>
<dbReference type="Gene3D" id="3.30.565.10">
    <property type="entry name" value="Histidine kinase-like ATPase, C-terminal domain"/>
    <property type="match status" value="1"/>
</dbReference>
<dbReference type="Pfam" id="PF00672">
    <property type="entry name" value="HAMP"/>
    <property type="match status" value="1"/>
</dbReference>
<dbReference type="Gene3D" id="1.10.287.130">
    <property type="match status" value="1"/>
</dbReference>
<keyword evidence="6" id="KW-0808">Transferase</keyword>
<dbReference type="InterPro" id="IPR036890">
    <property type="entry name" value="HATPase_C_sf"/>
</dbReference>
<dbReference type="EC" id="2.7.13.3" evidence="3"/>
<dbReference type="PROSITE" id="PS50885">
    <property type="entry name" value="HAMP"/>
    <property type="match status" value="1"/>
</dbReference>
<dbReference type="GO" id="GO:0000155">
    <property type="term" value="F:phosphorelay sensor kinase activity"/>
    <property type="evidence" value="ECO:0007669"/>
    <property type="project" value="InterPro"/>
</dbReference>
<dbReference type="PANTHER" id="PTHR42878:SF7">
    <property type="entry name" value="SENSOR HISTIDINE KINASE GLRK"/>
    <property type="match status" value="1"/>
</dbReference>
<dbReference type="FunFam" id="1.10.287.130:FF:000008">
    <property type="entry name" value="Two-component sensor histidine kinase"/>
    <property type="match status" value="1"/>
</dbReference>
<dbReference type="SUPFAM" id="SSF55874">
    <property type="entry name" value="ATPase domain of HSP90 chaperone/DNA topoisomerase II/histidine kinase"/>
    <property type="match status" value="1"/>
</dbReference>
<dbReference type="Gene3D" id="3.30.450.20">
    <property type="entry name" value="PAS domain"/>
    <property type="match status" value="1"/>
</dbReference>
<evidence type="ECO:0000256" key="6">
    <source>
        <dbReference type="ARBA" id="ARBA00022679"/>
    </source>
</evidence>
<comment type="catalytic activity">
    <reaction evidence="1">
        <text>ATP + protein L-histidine = ADP + protein N-phospho-L-histidine.</text>
        <dbReference type="EC" id="2.7.13.3"/>
    </reaction>
</comment>
<dbReference type="AlphaFoldDB" id="A0A381R9Q6"/>
<evidence type="ECO:0000313" key="15">
    <source>
        <dbReference type="EMBL" id="SUZ88476.1"/>
    </source>
</evidence>
<dbReference type="Gene3D" id="6.10.340.10">
    <property type="match status" value="1"/>
</dbReference>
<feature type="transmembrane region" description="Helical" evidence="12">
    <location>
        <begin position="7"/>
        <end position="28"/>
    </location>
</feature>
<keyword evidence="10" id="KW-0902">Two-component regulatory system</keyword>
<dbReference type="SUPFAM" id="SSF158472">
    <property type="entry name" value="HAMP domain-like"/>
    <property type="match status" value="1"/>
</dbReference>
<evidence type="ECO:0000256" key="10">
    <source>
        <dbReference type="ARBA" id="ARBA00023012"/>
    </source>
</evidence>
<name>A0A381R9Q6_9ZZZZ</name>
<feature type="domain" description="Histidine kinase" evidence="13">
    <location>
        <begin position="361"/>
        <end position="576"/>
    </location>
</feature>
<evidence type="ECO:0000256" key="8">
    <source>
        <dbReference type="ARBA" id="ARBA00022777"/>
    </source>
</evidence>
<dbReference type="GO" id="GO:0005524">
    <property type="term" value="F:ATP binding"/>
    <property type="evidence" value="ECO:0007669"/>
    <property type="project" value="UniProtKB-KW"/>
</dbReference>
<dbReference type="PROSITE" id="PS50109">
    <property type="entry name" value="HIS_KIN"/>
    <property type="match status" value="1"/>
</dbReference>
<keyword evidence="9" id="KW-0067">ATP-binding</keyword>
<dbReference type="Pfam" id="PF02518">
    <property type="entry name" value="HATPase_c"/>
    <property type="match status" value="1"/>
</dbReference>
<evidence type="ECO:0000256" key="2">
    <source>
        <dbReference type="ARBA" id="ARBA00004236"/>
    </source>
</evidence>
<dbReference type="CDD" id="cd00082">
    <property type="entry name" value="HisKA"/>
    <property type="match status" value="1"/>
</dbReference>